<dbReference type="SUPFAM" id="SSF55874">
    <property type="entry name" value="ATPase domain of HSP90 chaperone/DNA topoisomerase II/histidine kinase"/>
    <property type="match status" value="1"/>
</dbReference>
<protein>
    <recommendedName>
        <fullName evidence="3">Histidine kinase/HSP90-like ATPase domain-containing protein</fullName>
    </recommendedName>
</protein>
<gene>
    <name evidence="1" type="ORF">Pmgp_02548</name>
</gene>
<dbReference type="InterPro" id="IPR036890">
    <property type="entry name" value="HATPase_C_sf"/>
</dbReference>
<evidence type="ECO:0000313" key="1">
    <source>
        <dbReference type="EMBL" id="TEB10248.1"/>
    </source>
</evidence>
<sequence>MAFDMSNITFIKPGGAILLLLMCKQVWGKTLCKVRLDNLRFNVQSYLNRIDFFKNDFVYTNDRLSLWSKFGRNDRSLSVIEITRILNPMDVAKFRETAKTITNKWFPGDNLKPEREKFSTMIMEICNNSLEHSTGSEEMGECYGLLQVYSHSEKPEISVSIGDLGIGIRTHLKKKYSWVYNSDSATIKKVLEGLSGRLDGTGGMGIPFIKNTTVELKGTLIIRSGRGIVSVGNMAKTSEFVGSFPGTQYQIILNKK</sequence>
<organism evidence="1 2">
    <name type="scientific">Pelotomaculum propionicicum</name>
    <dbReference type="NCBI Taxonomy" id="258475"/>
    <lineage>
        <taxon>Bacteria</taxon>
        <taxon>Bacillati</taxon>
        <taxon>Bacillota</taxon>
        <taxon>Clostridia</taxon>
        <taxon>Eubacteriales</taxon>
        <taxon>Desulfotomaculaceae</taxon>
        <taxon>Pelotomaculum</taxon>
    </lineage>
</organism>
<dbReference type="AlphaFoldDB" id="A0A4Y7RMM6"/>
<keyword evidence="2" id="KW-1185">Reference proteome</keyword>
<comment type="caution">
    <text evidence="1">The sequence shown here is derived from an EMBL/GenBank/DDBJ whole genome shotgun (WGS) entry which is preliminary data.</text>
</comment>
<name>A0A4Y7RMM6_9FIRM</name>
<evidence type="ECO:0008006" key="3">
    <source>
        <dbReference type="Google" id="ProtNLM"/>
    </source>
</evidence>
<dbReference type="EMBL" id="QFFZ01000030">
    <property type="protein sequence ID" value="TEB10248.1"/>
    <property type="molecule type" value="Genomic_DNA"/>
</dbReference>
<dbReference type="Gene3D" id="3.30.565.10">
    <property type="entry name" value="Histidine kinase-like ATPase, C-terminal domain"/>
    <property type="match status" value="1"/>
</dbReference>
<accession>A0A4Y7RMM6</accession>
<reference evidence="1 2" key="1">
    <citation type="journal article" date="2018" name="Environ. Microbiol.">
        <title>Novel energy conservation strategies and behaviour of Pelotomaculum schinkii driving syntrophic propionate catabolism.</title>
        <authorList>
            <person name="Hidalgo-Ahumada C.A.P."/>
            <person name="Nobu M.K."/>
            <person name="Narihiro T."/>
            <person name="Tamaki H."/>
            <person name="Liu W.T."/>
            <person name="Kamagata Y."/>
            <person name="Stams A.J.M."/>
            <person name="Imachi H."/>
            <person name="Sousa D.Z."/>
        </authorList>
    </citation>
    <scope>NUCLEOTIDE SEQUENCE [LARGE SCALE GENOMIC DNA]</scope>
    <source>
        <strain evidence="1 2">MGP</strain>
    </source>
</reference>
<evidence type="ECO:0000313" key="2">
    <source>
        <dbReference type="Proteomes" id="UP000297597"/>
    </source>
</evidence>
<dbReference type="Proteomes" id="UP000297597">
    <property type="component" value="Unassembled WGS sequence"/>
</dbReference>
<proteinExistence type="predicted"/>
<dbReference type="RefSeq" id="WP_153189220.1">
    <property type="nucleotide sequence ID" value="NZ_QFFZ01000030.1"/>
</dbReference>
<dbReference type="OrthoDB" id="9156594at2"/>